<feature type="compositionally biased region" description="Polar residues" evidence="1">
    <location>
        <begin position="72"/>
        <end position="85"/>
    </location>
</feature>
<dbReference type="AlphaFoldDB" id="A0A914UK24"/>
<keyword evidence="2" id="KW-1185">Reference proteome</keyword>
<evidence type="ECO:0000313" key="2">
    <source>
        <dbReference type="Proteomes" id="UP000887566"/>
    </source>
</evidence>
<dbReference type="Proteomes" id="UP000887566">
    <property type="component" value="Unplaced"/>
</dbReference>
<feature type="region of interest" description="Disordered" evidence="1">
    <location>
        <begin position="146"/>
        <end position="204"/>
    </location>
</feature>
<evidence type="ECO:0000313" key="3">
    <source>
        <dbReference type="WBParaSite" id="PSAMB.scaffold10703size3891.g33585.t1"/>
    </source>
</evidence>
<protein>
    <submittedName>
        <fullName evidence="3">Uncharacterized protein</fullName>
    </submittedName>
</protein>
<dbReference type="WBParaSite" id="PSAMB.scaffold10703size3891.g33585.t1">
    <property type="protein sequence ID" value="PSAMB.scaffold10703size3891.g33585.t1"/>
    <property type="gene ID" value="PSAMB.scaffold10703size3891.g33585"/>
</dbReference>
<name>A0A914UK24_9BILA</name>
<evidence type="ECO:0000256" key="1">
    <source>
        <dbReference type="SAM" id="MobiDB-lite"/>
    </source>
</evidence>
<feature type="compositionally biased region" description="Polar residues" evidence="1">
    <location>
        <begin position="43"/>
        <end position="53"/>
    </location>
</feature>
<organism evidence="2 3">
    <name type="scientific">Plectus sambesii</name>
    <dbReference type="NCBI Taxonomy" id="2011161"/>
    <lineage>
        <taxon>Eukaryota</taxon>
        <taxon>Metazoa</taxon>
        <taxon>Ecdysozoa</taxon>
        <taxon>Nematoda</taxon>
        <taxon>Chromadorea</taxon>
        <taxon>Plectida</taxon>
        <taxon>Plectina</taxon>
        <taxon>Plectoidea</taxon>
        <taxon>Plectidae</taxon>
        <taxon>Plectus</taxon>
    </lineage>
</organism>
<feature type="region of interest" description="Disordered" evidence="1">
    <location>
        <begin position="26"/>
        <end position="92"/>
    </location>
</feature>
<proteinExistence type="predicted"/>
<feature type="compositionally biased region" description="Basic and acidic residues" evidence="1">
    <location>
        <begin position="194"/>
        <end position="204"/>
    </location>
</feature>
<sequence>MSTHSKSGSRLISKYAGPVAASWIAQRSPSHTLLAPERGDSAGNKSIAVSPSRQKGDNNDIAVHTASRKIRSTTVPRSNLSQGSPDESHRSLNAAGVGVQHGQDGTSTVASILGNPPIRRFVGRRPSAIKLATNWAGMRGQHAARTVGGTGITSRPPDFGTGRRRLRRHRPEISPLPAAALLRPLEEQSPCGNENKDGGKRHDT</sequence>
<reference evidence="3" key="1">
    <citation type="submission" date="2022-11" db="UniProtKB">
        <authorList>
            <consortium name="WormBaseParasite"/>
        </authorList>
    </citation>
    <scope>IDENTIFICATION</scope>
</reference>
<accession>A0A914UK24</accession>